<evidence type="ECO:0000256" key="5">
    <source>
        <dbReference type="ARBA" id="ARBA00023163"/>
    </source>
</evidence>
<evidence type="ECO:0000259" key="7">
    <source>
        <dbReference type="PROSITE" id="PS50949"/>
    </source>
</evidence>
<name>A0ABW4L763_9MICO</name>
<dbReference type="Gene3D" id="3.90.1150.10">
    <property type="entry name" value="Aspartate Aminotransferase, domain 1"/>
    <property type="match status" value="1"/>
</dbReference>
<dbReference type="SMART" id="SM00345">
    <property type="entry name" value="HTH_GNTR"/>
    <property type="match status" value="1"/>
</dbReference>
<sequence length="493" mass="52610">MDFRSVYSADHLARMLVATGAKSGPLHHRLSTGIAELIDRGELPPLAVLPAERALADALLVSRTTVVTAYHALRESGRLQRRRGSGTWVSAATPGSKRETVSGSELAGDHLASSFLNGPLATVDFANAALPSLDLVADVSAGLTGADYRALAMDHHGYHPRGLPTLRERIAAWYSAAGTPTAPDEVLVTSGAQQALELIARGCLHPGDGVVVEEPTYRGALEAFSRQGSRISSVPVDRDGLDTDELDRVLAGGRSTRLVYVQAAANNPTGAVCSENRRRRLVAAVKRSEAVLIDDTSLMGTTFRGDPPPPLLTGAGDRVITVGSMSKLFWGGLRLGWLRAPSRVISRLAQVKGGTDLGTSLVSQEIARRLFDHIDDAAAERRKGLDAGFATLTDLLADHLPDWTWAEPRAGASLWVRLPQGDATHLAQVALRFGLALLPGAVFSAEGRTDDHTRLPYALPPHVLQEGVLRLARAWRAYTDGGLREMSLTTAVT</sequence>
<dbReference type="InterPro" id="IPR004839">
    <property type="entry name" value="Aminotransferase_I/II_large"/>
</dbReference>
<dbReference type="InterPro" id="IPR036390">
    <property type="entry name" value="WH_DNA-bd_sf"/>
</dbReference>
<evidence type="ECO:0000256" key="3">
    <source>
        <dbReference type="ARBA" id="ARBA00023015"/>
    </source>
</evidence>
<keyword evidence="8" id="KW-0032">Aminotransferase</keyword>
<dbReference type="GO" id="GO:0008483">
    <property type="term" value="F:transaminase activity"/>
    <property type="evidence" value="ECO:0007669"/>
    <property type="project" value="UniProtKB-KW"/>
</dbReference>
<gene>
    <name evidence="8" type="ORF">ACFSE6_12645</name>
</gene>
<proteinExistence type="inferred from homology"/>
<evidence type="ECO:0000256" key="1">
    <source>
        <dbReference type="ARBA" id="ARBA00005384"/>
    </source>
</evidence>
<dbReference type="EMBL" id="JBHUEE010000006">
    <property type="protein sequence ID" value="MFD1718689.1"/>
    <property type="molecule type" value="Genomic_DNA"/>
</dbReference>
<dbReference type="PANTHER" id="PTHR46577:SF1">
    <property type="entry name" value="HTH-TYPE TRANSCRIPTIONAL REGULATORY PROTEIN GABR"/>
    <property type="match status" value="1"/>
</dbReference>
<dbReference type="InterPro" id="IPR036388">
    <property type="entry name" value="WH-like_DNA-bd_sf"/>
</dbReference>
<dbReference type="InterPro" id="IPR051446">
    <property type="entry name" value="HTH_trans_reg/aminotransferase"/>
</dbReference>
<dbReference type="Pfam" id="PF00155">
    <property type="entry name" value="Aminotran_1_2"/>
    <property type="match status" value="1"/>
</dbReference>
<dbReference type="Pfam" id="PF00392">
    <property type="entry name" value="GntR"/>
    <property type="match status" value="1"/>
</dbReference>
<keyword evidence="9" id="KW-1185">Reference proteome</keyword>
<keyword evidence="2" id="KW-0663">Pyridoxal phosphate</keyword>
<keyword evidence="3" id="KW-0805">Transcription regulation</keyword>
<dbReference type="PROSITE" id="PS50949">
    <property type="entry name" value="HTH_GNTR"/>
    <property type="match status" value="1"/>
</dbReference>
<accession>A0ABW4L763</accession>
<feature type="domain" description="HTH gntR-type" evidence="7">
    <location>
        <begin position="24"/>
        <end position="92"/>
    </location>
</feature>
<evidence type="ECO:0000313" key="8">
    <source>
        <dbReference type="EMBL" id="MFD1718689.1"/>
    </source>
</evidence>
<evidence type="ECO:0000313" key="9">
    <source>
        <dbReference type="Proteomes" id="UP001597277"/>
    </source>
</evidence>
<reference evidence="9" key="1">
    <citation type="journal article" date="2019" name="Int. J. Syst. Evol. Microbiol.">
        <title>The Global Catalogue of Microorganisms (GCM) 10K type strain sequencing project: providing services to taxonomists for standard genome sequencing and annotation.</title>
        <authorList>
            <consortium name="The Broad Institute Genomics Platform"/>
            <consortium name="The Broad Institute Genome Sequencing Center for Infectious Disease"/>
            <person name="Wu L."/>
            <person name="Ma J."/>
        </authorList>
    </citation>
    <scope>NUCLEOTIDE SEQUENCE [LARGE SCALE GENOMIC DNA]</scope>
    <source>
        <strain evidence="9">JCM 17130</strain>
    </source>
</reference>
<organism evidence="8 9">
    <name type="scientific">Georgenia deserti</name>
    <dbReference type="NCBI Taxonomy" id="2093781"/>
    <lineage>
        <taxon>Bacteria</taxon>
        <taxon>Bacillati</taxon>
        <taxon>Actinomycetota</taxon>
        <taxon>Actinomycetes</taxon>
        <taxon>Micrococcales</taxon>
        <taxon>Bogoriellaceae</taxon>
        <taxon>Georgenia</taxon>
    </lineage>
</organism>
<comment type="caution">
    <text evidence="8">The sequence shown here is derived from an EMBL/GenBank/DDBJ whole genome shotgun (WGS) entry which is preliminary data.</text>
</comment>
<dbReference type="InterPro" id="IPR015424">
    <property type="entry name" value="PyrdxlP-dep_Trfase"/>
</dbReference>
<dbReference type="InterPro" id="IPR000524">
    <property type="entry name" value="Tscrpt_reg_HTH_GntR"/>
</dbReference>
<dbReference type="InterPro" id="IPR015421">
    <property type="entry name" value="PyrdxlP-dep_Trfase_major"/>
</dbReference>
<feature type="region of interest" description="Disordered" evidence="6">
    <location>
        <begin position="83"/>
        <end position="102"/>
    </location>
</feature>
<evidence type="ECO:0000256" key="4">
    <source>
        <dbReference type="ARBA" id="ARBA00023125"/>
    </source>
</evidence>
<comment type="similarity">
    <text evidence="1">In the C-terminal section; belongs to the class-I pyridoxal-phosphate-dependent aminotransferase family.</text>
</comment>
<dbReference type="SUPFAM" id="SSF46785">
    <property type="entry name" value="Winged helix' DNA-binding domain"/>
    <property type="match status" value="1"/>
</dbReference>
<dbReference type="SUPFAM" id="SSF53383">
    <property type="entry name" value="PLP-dependent transferases"/>
    <property type="match status" value="1"/>
</dbReference>
<dbReference type="CDD" id="cd07377">
    <property type="entry name" value="WHTH_GntR"/>
    <property type="match status" value="1"/>
</dbReference>
<dbReference type="RefSeq" id="WP_388007470.1">
    <property type="nucleotide sequence ID" value="NZ_JBHUEE010000006.1"/>
</dbReference>
<dbReference type="InterPro" id="IPR015422">
    <property type="entry name" value="PyrdxlP-dep_Trfase_small"/>
</dbReference>
<keyword evidence="8" id="KW-0808">Transferase</keyword>
<dbReference type="CDD" id="cd00609">
    <property type="entry name" value="AAT_like"/>
    <property type="match status" value="1"/>
</dbReference>
<dbReference type="PANTHER" id="PTHR46577">
    <property type="entry name" value="HTH-TYPE TRANSCRIPTIONAL REGULATORY PROTEIN GABR"/>
    <property type="match status" value="1"/>
</dbReference>
<evidence type="ECO:0000256" key="2">
    <source>
        <dbReference type="ARBA" id="ARBA00022898"/>
    </source>
</evidence>
<dbReference type="Gene3D" id="3.40.640.10">
    <property type="entry name" value="Type I PLP-dependent aspartate aminotransferase-like (Major domain)"/>
    <property type="match status" value="1"/>
</dbReference>
<dbReference type="Proteomes" id="UP001597277">
    <property type="component" value="Unassembled WGS sequence"/>
</dbReference>
<protein>
    <submittedName>
        <fullName evidence="8">PLP-dependent aminotransferase family protein</fullName>
    </submittedName>
</protein>
<evidence type="ECO:0000256" key="6">
    <source>
        <dbReference type="SAM" id="MobiDB-lite"/>
    </source>
</evidence>
<keyword evidence="4" id="KW-0238">DNA-binding</keyword>
<dbReference type="Gene3D" id="1.10.10.10">
    <property type="entry name" value="Winged helix-like DNA-binding domain superfamily/Winged helix DNA-binding domain"/>
    <property type="match status" value="1"/>
</dbReference>
<keyword evidence="5" id="KW-0804">Transcription</keyword>